<feature type="transmembrane region" description="Helical" evidence="1">
    <location>
        <begin position="65"/>
        <end position="83"/>
    </location>
</feature>
<evidence type="ECO:0000313" key="4">
    <source>
        <dbReference type="Proteomes" id="UP000242180"/>
    </source>
</evidence>
<dbReference type="InterPro" id="IPR025390">
    <property type="entry name" value="Dsc3_C"/>
</dbReference>
<dbReference type="AlphaFoldDB" id="A0A1X2HP11"/>
<dbReference type="EMBL" id="MCGN01000002">
    <property type="protein sequence ID" value="ORZ01120.1"/>
    <property type="molecule type" value="Genomic_DNA"/>
</dbReference>
<keyword evidence="1" id="KW-0812">Transmembrane</keyword>
<dbReference type="Pfam" id="PF13373">
    <property type="entry name" value="Dsc3_C"/>
    <property type="match status" value="1"/>
</dbReference>
<protein>
    <submittedName>
        <fullName evidence="3">DUF2407 C-terminal domain-domain-containing protein</fullName>
    </submittedName>
</protein>
<dbReference type="PANTHER" id="PTHR28049:SF1">
    <property type="entry name" value="DSC E3 UBIQUITIN LIGASE COMPLEX SUBUNIT 3"/>
    <property type="match status" value="1"/>
</dbReference>
<evidence type="ECO:0000313" key="3">
    <source>
        <dbReference type="EMBL" id="ORZ01120.1"/>
    </source>
</evidence>
<feature type="non-terminal residue" evidence="3">
    <location>
        <position position="1"/>
    </location>
</feature>
<feature type="transmembrane region" description="Helical" evidence="1">
    <location>
        <begin position="95"/>
        <end position="112"/>
    </location>
</feature>
<keyword evidence="4" id="KW-1185">Reference proteome</keyword>
<accession>A0A1X2HP11</accession>
<dbReference type="GO" id="GO:0044695">
    <property type="term" value="C:Dsc E3 ubiquitin ligase complex"/>
    <property type="evidence" value="ECO:0007669"/>
    <property type="project" value="InterPro"/>
</dbReference>
<dbReference type="PANTHER" id="PTHR28049">
    <property type="entry name" value="TRANSMEMBRANE PROTEIN YOR223W"/>
    <property type="match status" value="1"/>
</dbReference>
<evidence type="ECO:0000256" key="1">
    <source>
        <dbReference type="SAM" id="Phobius"/>
    </source>
</evidence>
<dbReference type="OrthoDB" id="2556122at2759"/>
<keyword evidence="1" id="KW-0472">Membrane</keyword>
<dbReference type="InParanoid" id="A0A1X2HP11"/>
<organism evidence="3 4">
    <name type="scientific">Syncephalastrum racemosum</name>
    <name type="common">Filamentous fungus</name>
    <dbReference type="NCBI Taxonomy" id="13706"/>
    <lineage>
        <taxon>Eukaryota</taxon>
        <taxon>Fungi</taxon>
        <taxon>Fungi incertae sedis</taxon>
        <taxon>Mucoromycota</taxon>
        <taxon>Mucoromycotina</taxon>
        <taxon>Mucoromycetes</taxon>
        <taxon>Mucorales</taxon>
        <taxon>Syncephalastraceae</taxon>
        <taxon>Syncephalastrum</taxon>
    </lineage>
</organism>
<sequence>GFDRLRDSGFTEEEIQSLRERFHRWHGTEDADPEQIRRREEQWMDAVGEGETLPDGTPQGTYKEMVWGLVLGFFLGIICLFWFRESVFTRRHQMGIVAGILINISFGVLHVYY</sequence>
<proteinExistence type="predicted"/>
<dbReference type="InterPro" id="IPR045226">
    <property type="entry name" value="Dsc3"/>
</dbReference>
<keyword evidence="1" id="KW-1133">Transmembrane helix</keyword>
<reference evidence="3 4" key="1">
    <citation type="submission" date="2016-07" db="EMBL/GenBank/DDBJ databases">
        <title>Pervasive Adenine N6-methylation of Active Genes in Fungi.</title>
        <authorList>
            <consortium name="DOE Joint Genome Institute"/>
            <person name="Mondo S.J."/>
            <person name="Dannebaum R.O."/>
            <person name="Kuo R.C."/>
            <person name="Labutti K."/>
            <person name="Haridas S."/>
            <person name="Kuo A."/>
            <person name="Salamov A."/>
            <person name="Ahrendt S.R."/>
            <person name="Lipzen A."/>
            <person name="Sullivan W."/>
            <person name="Andreopoulos W.B."/>
            <person name="Clum A."/>
            <person name="Lindquist E."/>
            <person name="Daum C."/>
            <person name="Ramamoorthy G.K."/>
            <person name="Gryganskyi A."/>
            <person name="Culley D."/>
            <person name="Magnuson J.K."/>
            <person name="James T.Y."/>
            <person name="O'Malley M.A."/>
            <person name="Stajich J.E."/>
            <person name="Spatafora J.W."/>
            <person name="Visel A."/>
            <person name="Grigoriev I.V."/>
        </authorList>
    </citation>
    <scope>NUCLEOTIDE SEQUENCE [LARGE SCALE GENOMIC DNA]</scope>
    <source>
        <strain evidence="3 4">NRRL 2496</strain>
    </source>
</reference>
<evidence type="ECO:0000259" key="2">
    <source>
        <dbReference type="Pfam" id="PF13373"/>
    </source>
</evidence>
<dbReference type="STRING" id="13706.A0A1X2HP11"/>
<gene>
    <name evidence="3" type="ORF">BCR43DRAFT_435229</name>
</gene>
<dbReference type="Proteomes" id="UP000242180">
    <property type="component" value="Unassembled WGS sequence"/>
</dbReference>
<dbReference type="OMA" id="RERFHRW"/>
<dbReference type="GO" id="GO:0005783">
    <property type="term" value="C:endoplasmic reticulum"/>
    <property type="evidence" value="ECO:0007669"/>
    <property type="project" value="TreeGrafter"/>
</dbReference>
<name>A0A1X2HP11_SYNRA</name>
<comment type="caution">
    <text evidence="3">The sequence shown here is derived from an EMBL/GenBank/DDBJ whole genome shotgun (WGS) entry which is preliminary data.</text>
</comment>
<feature type="domain" description="DSC E3 ubiquitin ligase complex subunit 3 C-terminal" evidence="2">
    <location>
        <begin position="1"/>
        <end position="109"/>
    </location>
</feature>